<proteinExistence type="predicted"/>
<dbReference type="EMBL" id="JAIWYP010000014">
    <property type="protein sequence ID" value="KAH3712714.1"/>
    <property type="molecule type" value="Genomic_DNA"/>
</dbReference>
<dbReference type="AlphaFoldDB" id="A0A9D4BWT8"/>
<sequence>MIYGLGGSLKVNNFLSALDMKEVDPENLKLMENRAGEIIEAVAKETAKDAGQEKMASETSSL</sequence>
<reference evidence="1" key="2">
    <citation type="submission" date="2020-11" db="EMBL/GenBank/DDBJ databases">
        <authorList>
            <person name="McCartney M.A."/>
            <person name="Auch B."/>
            <person name="Kono T."/>
            <person name="Mallez S."/>
            <person name="Becker A."/>
            <person name="Gohl D.M."/>
            <person name="Silverstein K.A.T."/>
            <person name="Koren S."/>
            <person name="Bechman K.B."/>
            <person name="Herman A."/>
            <person name="Abrahante J.E."/>
            <person name="Garbe J."/>
        </authorList>
    </citation>
    <scope>NUCLEOTIDE SEQUENCE</scope>
    <source>
        <strain evidence="1">Duluth1</strain>
        <tissue evidence="1">Whole animal</tissue>
    </source>
</reference>
<reference evidence="1" key="1">
    <citation type="journal article" date="2019" name="bioRxiv">
        <title>The Genome of the Zebra Mussel, Dreissena polymorpha: A Resource for Invasive Species Research.</title>
        <authorList>
            <person name="McCartney M.A."/>
            <person name="Auch B."/>
            <person name="Kono T."/>
            <person name="Mallez S."/>
            <person name="Zhang Y."/>
            <person name="Obille A."/>
            <person name="Becker A."/>
            <person name="Abrahante J.E."/>
            <person name="Garbe J."/>
            <person name="Badalamenti J.P."/>
            <person name="Herman A."/>
            <person name="Mangelson H."/>
            <person name="Liachko I."/>
            <person name="Sullivan S."/>
            <person name="Sone E.D."/>
            <person name="Koren S."/>
            <person name="Silverstein K.A.T."/>
            <person name="Beckman K.B."/>
            <person name="Gohl D.M."/>
        </authorList>
    </citation>
    <scope>NUCLEOTIDE SEQUENCE</scope>
    <source>
        <strain evidence="1">Duluth1</strain>
        <tissue evidence="1">Whole animal</tissue>
    </source>
</reference>
<protein>
    <submittedName>
        <fullName evidence="1">Uncharacterized protein</fullName>
    </submittedName>
</protein>
<comment type="caution">
    <text evidence="1">The sequence shown here is derived from an EMBL/GenBank/DDBJ whole genome shotgun (WGS) entry which is preliminary data.</text>
</comment>
<evidence type="ECO:0000313" key="2">
    <source>
        <dbReference type="Proteomes" id="UP000828390"/>
    </source>
</evidence>
<keyword evidence="2" id="KW-1185">Reference proteome</keyword>
<evidence type="ECO:0000313" key="1">
    <source>
        <dbReference type="EMBL" id="KAH3712714.1"/>
    </source>
</evidence>
<dbReference type="Proteomes" id="UP000828390">
    <property type="component" value="Unassembled WGS sequence"/>
</dbReference>
<gene>
    <name evidence="1" type="ORF">DPMN_072469</name>
</gene>
<accession>A0A9D4BWT8</accession>
<name>A0A9D4BWT8_DREPO</name>
<organism evidence="1 2">
    <name type="scientific">Dreissena polymorpha</name>
    <name type="common">Zebra mussel</name>
    <name type="synonym">Mytilus polymorpha</name>
    <dbReference type="NCBI Taxonomy" id="45954"/>
    <lineage>
        <taxon>Eukaryota</taxon>
        <taxon>Metazoa</taxon>
        <taxon>Spiralia</taxon>
        <taxon>Lophotrochozoa</taxon>
        <taxon>Mollusca</taxon>
        <taxon>Bivalvia</taxon>
        <taxon>Autobranchia</taxon>
        <taxon>Heteroconchia</taxon>
        <taxon>Euheterodonta</taxon>
        <taxon>Imparidentia</taxon>
        <taxon>Neoheterodontei</taxon>
        <taxon>Myida</taxon>
        <taxon>Dreissenoidea</taxon>
        <taxon>Dreissenidae</taxon>
        <taxon>Dreissena</taxon>
    </lineage>
</organism>